<feature type="binding site" evidence="6">
    <location>
        <position position="259"/>
    </location>
    <ligand>
        <name>ATP</name>
        <dbReference type="ChEBI" id="CHEBI:30616"/>
    </ligand>
</feature>
<feature type="compositionally biased region" description="Basic and acidic residues" evidence="7">
    <location>
        <begin position="1120"/>
        <end position="1135"/>
    </location>
</feature>
<dbReference type="GO" id="GO:0005524">
    <property type="term" value="F:ATP binding"/>
    <property type="evidence" value="ECO:0007669"/>
    <property type="project" value="UniProtKB-UniRule"/>
</dbReference>
<feature type="region of interest" description="Disordered" evidence="7">
    <location>
        <begin position="913"/>
        <end position="938"/>
    </location>
</feature>
<dbReference type="PROSITE" id="PS50011">
    <property type="entry name" value="PROTEIN_KINASE_DOM"/>
    <property type="match status" value="1"/>
</dbReference>
<feature type="compositionally biased region" description="Low complexity" evidence="7">
    <location>
        <begin position="913"/>
        <end position="923"/>
    </location>
</feature>
<keyword evidence="10" id="KW-1185">Reference proteome</keyword>
<dbReference type="GO" id="GO:0004674">
    <property type="term" value="F:protein serine/threonine kinase activity"/>
    <property type="evidence" value="ECO:0007669"/>
    <property type="project" value="UniProtKB-KW"/>
</dbReference>
<feature type="compositionally biased region" description="Polar residues" evidence="7">
    <location>
        <begin position="1170"/>
        <end position="1191"/>
    </location>
</feature>
<dbReference type="SUPFAM" id="SSF56112">
    <property type="entry name" value="Protein kinase-like (PK-like)"/>
    <property type="match status" value="1"/>
</dbReference>
<dbReference type="GO" id="GO:0005634">
    <property type="term" value="C:nucleus"/>
    <property type="evidence" value="ECO:0007669"/>
    <property type="project" value="TreeGrafter"/>
</dbReference>
<evidence type="ECO:0000256" key="7">
    <source>
        <dbReference type="SAM" id="MobiDB-lite"/>
    </source>
</evidence>
<dbReference type="Proteomes" id="UP000321570">
    <property type="component" value="Unassembled WGS sequence"/>
</dbReference>
<feature type="compositionally biased region" description="Acidic residues" evidence="7">
    <location>
        <begin position="1148"/>
        <end position="1157"/>
    </location>
</feature>
<dbReference type="InterPro" id="IPR008271">
    <property type="entry name" value="Ser/Thr_kinase_AS"/>
</dbReference>
<keyword evidence="1" id="KW-0723">Serine/threonine-protein kinase</keyword>
<feature type="compositionally biased region" description="Polar residues" evidence="7">
    <location>
        <begin position="834"/>
        <end position="852"/>
    </location>
</feature>
<dbReference type="SMART" id="SM00220">
    <property type="entry name" value="S_TKc"/>
    <property type="match status" value="1"/>
</dbReference>
<dbReference type="Gene3D" id="1.10.510.10">
    <property type="entry name" value="Transferase(Phosphotransferase) domain 1"/>
    <property type="match status" value="1"/>
</dbReference>
<evidence type="ECO:0000256" key="1">
    <source>
        <dbReference type="ARBA" id="ARBA00022527"/>
    </source>
</evidence>
<dbReference type="PROSITE" id="PS00107">
    <property type="entry name" value="PROTEIN_KINASE_ATP"/>
    <property type="match status" value="1"/>
</dbReference>
<evidence type="ECO:0000256" key="4">
    <source>
        <dbReference type="ARBA" id="ARBA00022777"/>
    </source>
</evidence>
<protein>
    <recommendedName>
        <fullName evidence="8">Protein kinase domain-containing protein</fullName>
    </recommendedName>
</protein>
<accession>A0A564YPZ7</accession>
<evidence type="ECO:0000313" key="9">
    <source>
        <dbReference type="EMBL" id="VUZ49367.1"/>
    </source>
</evidence>
<evidence type="ECO:0000256" key="6">
    <source>
        <dbReference type="PROSITE-ProRule" id="PRU10141"/>
    </source>
</evidence>
<dbReference type="EMBL" id="CABIJS010000333">
    <property type="protein sequence ID" value="VUZ49367.1"/>
    <property type="molecule type" value="Genomic_DNA"/>
</dbReference>
<feature type="region of interest" description="Disordered" evidence="7">
    <location>
        <begin position="834"/>
        <end position="876"/>
    </location>
</feature>
<dbReference type="PROSITE" id="PS00108">
    <property type="entry name" value="PROTEIN_KINASE_ST"/>
    <property type="match status" value="1"/>
</dbReference>
<evidence type="ECO:0000313" key="10">
    <source>
        <dbReference type="Proteomes" id="UP000321570"/>
    </source>
</evidence>
<feature type="region of interest" description="Disordered" evidence="7">
    <location>
        <begin position="969"/>
        <end position="1013"/>
    </location>
</feature>
<feature type="compositionally biased region" description="Acidic residues" evidence="7">
    <location>
        <begin position="1110"/>
        <end position="1119"/>
    </location>
</feature>
<dbReference type="Gene3D" id="3.30.200.20">
    <property type="entry name" value="Phosphorylase Kinase, domain 1"/>
    <property type="match status" value="1"/>
</dbReference>
<sequence>MLPSSSNPFLLNSDPLMNGFDPQNIDFFSNQFAASENLDGHIYKANKLKMTKHTPVSKNFANGGDISQDFRSGIQYLQAQRNGNQPYTCKKRKAEENYSNYCKMQFPFLPANPTLMPTLPLINQNFFNSNRPVNFIHQQPFNKNPARSNGYQSQTTNYDSFHLNQTVNDSPNYPALLSQVSLMKNLPVPNTSNKVVTTNSIVKSSSRSGGNDGDYTIVVGEHLYSTNDTYEVLSFLGRGTFGQVVKCRNRASNRNVAIKILKNHPSYLRQGNVEVQILQTLSQHDTEAHNIVRAIECFQHRNHMCLVFELLEQNLYEFLKSNNFRPLELREIRPIAQQVLTALSKLRSLGLIHADLKPENIMLVCPSDGVMRYRVKVIDFGSACHTSKAMQNTYLQSRYYRAPEILLGLPFNEAIDMWSLGCVIAELFLGWPLYPGSSEYDQIRYIVETQGLPPVDLLKVANKANRFFHFDSRLGQWRLKSQEEYASETNQRAKETRKYIFSSLEQIRDVTLTTSTSNLGLLDDFDARLESNDRAYFTDLLRKMLQIRSSDRILPDKALEHEFIAMNHLKPFVALSKRVRDSFELMSVCYPACRNQQAFLSEQAVIDLLAASPYLGLPQNAHQAAAAFAQSIFGGGNANEAFFVQKDMKMSSSPISGGYQSNQSSQMISPQTNILNKLCDQIVAASAVAANATPYAVSATGVPQGPAGALQQQALYNAFMGTLNGTQNGLLPMANTGDATANGGSSCSSMTNATSSLLAKCLLLSSQQHQLQQQAVQQMQSVLDFSNQQAMNTLMSFLSNTVQDANGSGDRGGMQRSQQQPTAMLRGLGGFDNNPLSSLFVQPNPVSTSSSRPLPHEHSTANPPPPPLVTGNHQPNDVVADTLRDLMMYGGVGTRINDNNVANQMFMKMLLQQSQQPQPQHLINPPPPPLPQPTCGTGAGYLNSGQDFNLPPDLFSQMVRANASNYYAMKPTSGDQTSNTNTNSSSNQHFQPQQQLSRAAQQPVSSSTTSQQNQQQLFLPELTIEQRPTQVIPLKLLTSTPISSLLRGEKVTVPMSLQQNEAQFSAASCSGERSWPPEKMGAVTTTNGVAETEEPVLGSRERPIELLDTSGEEDEEETVGEYRHHHDNEQDKSADEAAVTSTTRDVYNDDDDDDGDSDIISIYEEVAPKTSPNNIADRTGSTSVDQEPSSSLICRSDKKIPVGRVQPMMKNECTDEAFFAQPSQQILQQQSHFLYAPSMQKPGKPSPTKNIWDNVSLFFNGTIPLPPPPPRPPFLPPGFPAYIEPQQQNQQRVQQQHQQALLNLYQQFLMQQFSPSNTAAAQQVFNAGAAYSAAVTAANSKTVEAVPSQPAAQTAASAPLDRFTAFLLAMVANFVVAGTDASIETANNNQHHRL</sequence>
<evidence type="ECO:0000256" key="5">
    <source>
        <dbReference type="ARBA" id="ARBA00022840"/>
    </source>
</evidence>
<name>A0A564YPZ7_HYMDI</name>
<evidence type="ECO:0000259" key="8">
    <source>
        <dbReference type="PROSITE" id="PS50011"/>
    </source>
</evidence>
<feature type="domain" description="Protein kinase" evidence="8">
    <location>
        <begin position="230"/>
        <end position="564"/>
    </location>
</feature>
<dbReference type="GO" id="GO:0005737">
    <property type="term" value="C:cytoplasm"/>
    <property type="evidence" value="ECO:0007669"/>
    <property type="project" value="TreeGrafter"/>
</dbReference>
<feature type="region of interest" description="Disordered" evidence="7">
    <location>
        <begin position="1090"/>
        <end position="1191"/>
    </location>
</feature>
<feature type="compositionally biased region" description="Low complexity" evidence="7">
    <location>
        <begin position="977"/>
        <end position="1013"/>
    </location>
</feature>
<gene>
    <name evidence="9" type="ORF">WMSIL1_LOCUS8688</name>
</gene>
<proteinExistence type="predicted"/>
<dbReference type="InterPro" id="IPR011009">
    <property type="entry name" value="Kinase-like_dom_sf"/>
</dbReference>
<keyword evidence="4" id="KW-0418">Kinase</keyword>
<dbReference type="InterPro" id="IPR050494">
    <property type="entry name" value="Ser_Thr_dual-spec_kinase"/>
</dbReference>
<dbReference type="Pfam" id="PF00069">
    <property type="entry name" value="Pkinase"/>
    <property type="match status" value="1"/>
</dbReference>
<dbReference type="InterPro" id="IPR000719">
    <property type="entry name" value="Prot_kinase_dom"/>
</dbReference>
<keyword evidence="2" id="KW-0808">Transferase</keyword>
<dbReference type="InterPro" id="IPR017441">
    <property type="entry name" value="Protein_kinase_ATP_BS"/>
</dbReference>
<keyword evidence="3 6" id="KW-0547">Nucleotide-binding</keyword>
<dbReference type="PANTHER" id="PTHR24058">
    <property type="entry name" value="DUAL SPECIFICITY PROTEIN KINASE"/>
    <property type="match status" value="1"/>
</dbReference>
<keyword evidence="5 6" id="KW-0067">ATP-binding</keyword>
<dbReference type="PANTHER" id="PTHR24058:SF17">
    <property type="entry name" value="HOMEODOMAIN INTERACTING PROTEIN KINASE, ISOFORM D"/>
    <property type="match status" value="1"/>
</dbReference>
<evidence type="ECO:0000256" key="2">
    <source>
        <dbReference type="ARBA" id="ARBA00022679"/>
    </source>
</evidence>
<organism evidence="9 10">
    <name type="scientific">Hymenolepis diminuta</name>
    <name type="common">Rat tapeworm</name>
    <dbReference type="NCBI Taxonomy" id="6216"/>
    <lineage>
        <taxon>Eukaryota</taxon>
        <taxon>Metazoa</taxon>
        <taxon>Spiralia</taxon>
        <taxon>Lophotrochozoa</taxon>
        <taxon>Platyhelminthes</taxon>
        <taxon>Cestoda</taxon>
        <taxon>Eucestoda</taxon>
        <taxon>Cyclophyllidea</taxon>
        <taxon>Hymenolepididae</taxon>
        <taxon>Hymenolepis</taxon>
    </lineage>
</organism>
<dbReference type="GO" id="GO:0004713">
    <property type="term" value="F:protein tyrosine kinase activity"/>
    <property type="evidence" value="ECO:0007669"/>
    <property type="project" value="TreeGrafter"/>
</dbReference>
<evidence type="ECO:0000256" key="3">
    <source>
        <dbReference type="ARBA" id="ARBA00022741"/>
    </source>
</evidence>
<reference evidence="9 10" key="1">
    <citation type="submission" date="2019-07" db="EMBL/GenBank/DDBJ databases">
        <authorList>
            <person name="Jastrzebski P J."/>
            <person name="Paukszto L."/>
            <person name="Jastrzebski P J."/>
        </authorList>
    </citation>
    <scope>NUCLEOTIDE SEQUENCE [LARGE SCALE GENOMIC DNA]</scope>
    <source>
        <strain evidence="9 10">WMS-il1</strain>
    </source>
</reference>